<protein>
    <submittedName>
        <fullName evidence="1">Uncharacterized protein</fullName>
    </submittedName>
</protein>
<accession>A0AAD6QNX0</accession>
<proteinExistence type="predicted"/>
<name>A0AAD6QNX0_9ROSI</name>
<sequence>MNNTIFSTSQSQEKDVHDIEINGKTSPSLLCASVLQTGEVLQKDQTYPYTELQVYTIRTHSKGKDLHIIPTQDQPNSQRDGPENISCILTSIVPFNNELMDLDIPIAIRKGV</sequence>
<reference evidence="1" key="1">
    <citation type="journal article" date="2023" name="Mol. Ecol. Resour.">
        <title>Chromosome-level genome assembly of a triploid poplar Populus alba 'Berolinensis'.</title>
        <authorList>
            <person name="Chen S."/>
            <person name="Yu Y."/>
            <person name="Wang X."/>
            <person name="Wang S."/>
            <person name="Zhang T."/>
            <person name="Zhou Y."/>
            <person name="He R."/>
            <person name="Meng N."/>
            <person name="Wang Y."/>
            <person name="Liu W."/>
            <person name="Liu Z."/>
            <person name="Liu J."/>
            <person name="Guo Q."/>
            <person name="Huang H."/>
            <person name="Sederoff R.R."/>
            <person name="Wang G."/>
            <person name="Qu G."/>
            <person name="Chen S."/>
        </authorList>
    </citation>
    <scope>NUCLEOTIDE SEQUENCE</scope>
    <source>
        <strain evidence="1">SC-2020</strain>
    </source>
</reference>
<dbReference type="AlphaFoldDB" id="A0AAD6QNX0"/>
<comment type="caution">
    <text evidence="1">The sequence shown here is derived from an EMBL/GenBank/DDBJ whole genome shotgun (WGS) entry which is preliminary data.</text>
</comment>
<gene>
    <name evidence="1" type="ORF">NC653_016806</name>
</gene>
<evidence type="ECO:0000313" key="1">
    <source>
        <dbReference type="EMBL" id="KAJ6993789.1"/>
    </source>
</evidence>
<dbReference type="Proteomes" id="UP001164929">
    <property type="component" value="Chromosome 6"/>
</dbReference>
<evidence type="ECO:0000313" key="2">
    <source>
        <dbReference type="Proteomes" id="UP001164929"/>
    </source>
</evidence>
<organism evidence="1 2">
    <name type="scientific">Populus alba x Populus x berolinensis</name>
    <dbReference type="NCBI Taxonomy" id="444605"/>
    <lineage>
        <taxon>Eukaryota</taxon>
        <taxon>Viridiplantae</taxon>
        <taxon>Streptophyta</taxon>
        <taxon>Embryophyta</taxon>
        <taxon>Tracheophyta</taxon>
        <taxon>Spermatophyta</taxon>
        <taxon>Magnoliopsida</taxon>
        <taxon>eudicotyledons</taxon>
        <taxon>Gunneridae</taxon>
        <taxon>Pentapetalae</taxon>
        <taxon>rosids</taxon>
        <taxon>fabids</taxon>
        <taxon>Malpighiales</taxon>
        <taxon>Salicaceae</taxon>
        <taxon>Saliceae</taxon>
        <taxon>Populus</taxon>
    </lineage>
</organism>
<keyword evidence="2" id="KW-1185">Reference proteome</keyword>
<dbReference type="EMBL" id="JAQIZT010000006">
    <property type="protein sequence ID" value="KAJ6993789.1"/>
    <property type="molecule type" value="Genomic_DNA"/>
</dbReference>